<evidence type="ECO:0000313" key="10">
    <source>
        <dbReference type="RefSeq" id="XP_022245589.1"/>
    </source>
</evidence>
<evidence type="ECO:0000313" key="8">
    <source>
        <dbReference type="RefSeq" id="XP_013777981.1"/>
    </source>
</evidence>
<dbReference type="InterPro" id="IPR055406">
    <property type="entry name" value="HEAT_Maestro"/>
</dbReference>
<keyword evidence="1" id="KW-0677">Repeat</keyword>
<name>A0ABM1BAA5_LIMPO</name>
<dbReference type="InterPro" id="IPR056282">
    <property type="entry name" value="MROH2B-like_N_HEAT"/>
</dbReference>
<dbReference type="Pfam" id="PF21047">
    <property type="entry name" value="HEAT_Maestro"/>
    <property type="match status" value="1"/>
</dbReference>
<evidence type="ECO:0000259" key="5">
    <source>
        <dbReference type="Pfam" id="PF23227"/>
    </source>
</evidence>
<dbReference type="Pfam" id="PF23221">
    <property type="entry name" value="HEAT_MROH2B_1st"/>
    <property type="match status" value="1"/>
</dbReference>
<dbReference type="RefSeq" id="XP_013777981.1">
    <property type="nucleotide sequence ID" value="XM_013922527.2"/>
</dbReference>
<feature type="domain" description="Maestro-like HEAT-repeats" evidence="2">
    <location>
        <begin position="945"/>
        <end position="1173"/>
    </location>
</feature>
<dbReference type="Pfam" id="PF23227">
    <property type="entry name" value="HEAT_MROH2B_C"/>
    <property type="match status" value="1"/>
</dbReference>
<dbReference type="InterPro" id="IPR011989">
    <property type="entry name" value="ARM-like"/>
</dbReference>
<sequence length="1656" mass="184686">MLPSSAEDKVRTTGGQVDSIVLALIDAAFDKQAHVSQAMCTSLYTIGNHQPDLVLSSCLSYLQQHTKLPLNHRVITLNVMERVCRDSLHRVNEDLASDIIRQAVKEMVNTKEVVPEWQAAASGILVSLGCRFHNKVMDMLLVEFQPAILPHFFVVQTMANLATSNAFGIVPFLKAILGIMLPMLGMIKHENMKWVFSYALARFSEAILEYLANLEKAPDKSVRKEVFASEIGNAYDVLFSVWLHARELKVRSEVVSALGHMTPLLDPEKLEEQLPKILPGMLGLYRRHQESLSVTQGLCMVLDTAVKNGSVLLEQQLDNVLNVLFPQVCSLPDYSQPSGVKNHNEVLRCFAVLMPAYSERIVSFLLQRVDNNNERVRIGALSILKHLINSCDILLSEYMAGVIGSLKLILNDPSNKVKKLLTQVVVAMAHHGFLELPGGQSMIEFIVRQCSFVEESKDKRPPDPEYVSREALRTMCDNVMNLLTTTVDQMEKVMWPSLMEYLMPEEMTGAVGTVCRSLAQLAAKKREEQGTDLEIKFDKDSNLPRPPVLLARLTVLLGRPFVDRSRGCQILSFLKQIAPVMEKSLMALWDSKIPSLIKHLEVSEESECFNQEEWEDKIVDFVTETVQEVDREEWTVSFGKALASQLSLYDKSPDDKYVLLKVLGVVLKKVGNKQFTSQTLDILFENIQNTNPLEREGCALAVGYCAATHLDAVLVKLEQVAKDDQKKNAGILGFIKDFKGDSVHDKLKATIILCYGHIAMNAPAAILMTRIETPILRSVAHFSHSSKDLGVKQSMLQTVRLIAEALHPSHLNQNYIFHSRKDLLNQMQSILKTESSYPMTSSVRSLALLAAGSLVMLDPGLTKEEKSTLILTAVGSVYTIPPDHALTRSPAEPQEEQFDYEKTLSITLTSLNSLLRQILLKEMTPENLELIIMTLLRWLNSKHDYERECCIDSILGLLKAYLENLKIGNFTLFTTLGSILGILVPRCTDPVLKIRKTALECVYTQLLLVSRSQSRTLDENEALIQLENLKSHVLNNDPSSLFNVTNELAKVFAAKLPPDQLSLCLYSLLNGLCDPLSQSSSGACVVLNGIIKLRGGELRQEVPELLEALRRKLECIGCLQTRTGTLRVVRSLGSHHLTAVVSTLMTAHLPFDDHVIDSWKVLGQDSVIGRNILEILLDILSDNNLLETHPDPKHRKQVIQVATSRSLAAVCALRELFRVAEMEHCAMEEFSSLFCNLILAMGTYIGVYFPLETSPEGKKESHASFRRGSDGHLQKLSPLRCAVEAFKTFLLCVKQDHVLLDMTEGGYWAAMEDEVKYSDAIAALARTLCVHAPSQIPNIVANLNQYLNSNHESQRVTTIALFAEFLMQNYPGDDPLTEPLINSCLGSLVDSSHLVRKLCIRGLGRMKNRDKDQTHRYSTTILSAMMAGMDDKDDPDSDITLEALLGLSNMLSQVGEEEVRGILVNIALRIRPMFDKPQSPVRAAAFKLFGKLAQFGSGPSREPFLEQIHNNFVTLLLHLNDDCTEVIKACKNTLKELGPILMCEAINEMFQNHLLEDANLHYGEFINDLSKTVVANFPNKVSFYATTSVSYLKSSRPVIQCNAALLLGFLLGNIPVEKQGTISKDRVCGALILLLKDPTPEVRIRASQALSLLHSY</sequence>
<feature type="domain" description="MROH2B-like HEAT-repeats" evidence="3">
    <location>
        <begin position="265"/>
        <end position="920"/>
    </location>
</feature>
<proteinExistence type="predicted"/>
<dbReference type="RefSeq" id="XP_013777980.1">
    <property type="nucleotide sequence ID" value="XM_013922526.2"/>
</dbReference>
<evidence type="ECO:0000313" key="6">
    <source>
        <dbReference type="Proteomes" id="UP000694941"/>
    </source>
</evidence>
<evidence type="ECO:0000256" key="1">
    <source>
        <dbReference type="ARBA" id="ARBA00022737"/>
    </source>
</evidence>
<dbReference type="GeneID" id="106462586"/>
<reference evidence="7 8" key="1">
    <citation type="submission" date="2025-05" db="UniProtKB">
        <authorList>
            <consortium name="RefSeq"/>
        </authorList>
    </citation>
    <scope>IDENTIFICATION</scope>
    <source>
        <tissue evidence="7 8">Muscle</tissue>
    </source>
</reference>
<dbReference type="Pfam" id="PF23210">
    <property type="entry name" value="HEAT_Maestro_2"/>
    <property type="match status" value="1"/>
</dbReference>
<dbReference type="PANTHER" id="PTHR23120">
    <property type="entry name" value="MAESTRO-RELATED HEAT DOMAIN-CONTAINING"/>
    <property type="match status" value="1"/>
</dbReference>
<dbReference type="InterPro" id="IPR016024">
    <property type="entry name" value="ARM-type_fold"/>
</dbReference>
<dbReference type="RefSeq" id="XP_013777982.1">
    <property type="nucleotide sequence ID" value="XM_013922528.2"/>
</dbReference>
<accession>A0ABM1BAA5</accession>
<protein>
    <submittedName>
        <fullName evidence="7 8">Maestro heat-like repeat-containing protein family member 1</fullName>
    </submittedName>
</protein>
<evidence type="ECO:0000259" key="3">
    <source>
        <dbReference type="Pfam" id="PF23210"/>
    </source>
</evidence>
<feature type="domain" description="MROH2B-like N-terminal HEAT-repeats" evidence="4">
    <location>
        <begin position="43"/>
        <end position="262"/>
    </location>
</feature>
<keyword evidence="6" id="KW-1185">Reference proteome</keyword>
<evidence type="ECO:0000259" key="4">
    <source>
        <dbReference type="Pfam" id="PF23221"/>
    </source>
</evidence>
<evidence type="ECO:0000313" key="7">
    <source>
        <dbReference type="RefSeq" id="XP_013777980.1"/>
    </source>
</evidence>
<dbReference type="InterPro" id="IPR048465">
    <property type="entry name" value="Maestro-like_HEAT"/>
</dbReference>
<feature type="domain" description="Maestro/Maestro-like HEAT-repeats" evidence="5">
    <location>
        <begin position="1381"/>
        <end position="1654"/>
    </location>
</feature>
<dbReference type="Proteomes" id="UP000694941">
    <property type="component" value="Unplaced"/>
</dbReference>
<dbReference type="InterPro" id="IPR045206">
    <property type="entry name" value="Maestro_heat-like_prot"/>
</dbReference>
<dbReference type="Gene3D" id="1.25.10.10">
    <property type="entry name" value="Leucine-rich Repeat Variant"/>
    <property type="match status" value="4"/>
</dbReference>
<dbReference type="PANTHER" id="PTHR23120:SF0">
    <property type="entry name" value="MAESTRO HEAT-LIKE REPEAT FAMILY MEMBER 1"/>
    <property type="match status" value="1"/>
</dbReference>
<dbReference type="SUPFAM" id="SSF48371">
    <property type="entry name" value="ARM repeat"/>
    <property type="match status" value="3"/>
</dbReference>
<evidence type="ECO:0000259" key="2">
    <source>
        <dbReference type="Pfam" id="PF21047"/>
    </source>
</evidence>
<dbReference type="InterPro" id="IPR055408">
    <property type="entry name" value="HEAT_MROH2B-like"/>
</dbReference>
<dbReference type="RefSeq" id="XP_022245589.1">
    <property type="nucleotide sequence ID" value="XM_022389881.1"/>
</dbReference>
<evidence type="ECO:0000313" key="9">
    <source>
        <dbReference type="RefSeq" id="XP_013777982.1"/>
    </source>
</evidence>
<gene>
    <name evidence="7 8 9 10" type="primary">LOC106462586</name>
</gene>
<organism evidence="6 9">
    <name type="scientific">Limulus polyphemus</name>
    <name type="common">Atlantic horseshoe crab</name>
    <dbReference type="NCBI Taxonomy" id="6850"/>
    <lineage>
        <taxon>Eukaryota</taxon>
        <taxon>Metazoa</taxon>
        <taxon>Ecdysozoa</taxon>
        <taxon>Arthropoda</taxon>
        <taxon>Chelicerata</taxon>
        <taxon>Merostomata</taxon>
        <taxon>Xiphosura</taxon>
        <taxon>Limulidae</taxon>
        <taxon>Limulus</taxon>
    </lineage>
</organism>